<reference evidence="2" key="1">
    <citation type="submission" date="2021-10" db="EMBL/GenBank/DDBJ databases">
        <authorList>
            <person name="Lyu M."/>
            <person name="Wang X."/>
            <person name="Meng X."/>
            <person name="Xu K."/>
        </authorList>
    </citation>
    <scope>NUCLEOTIDE SEQUENCE</scope>
    <source>
        <strain evidence="2">A6</strain>
    </source>
</reference>
<feature type="region of interest" description="Disordered" evidence="1">
    <location>
        <begin position="155"/>
        <end position="199"/>
    </location>
</feature>
<accession>A0ABS8JLV2</accession>
<gene>
    <name evidence="2" type="ORF">LK996_15390</name>
</gene>
<dbReference type="RefSeq" id="WP_230528245.1">
    <property type="nucleotide sequence ID" value="NZ_JAJGAK010000004.1"/>
</dbReference>
<evidence type="ECO:0000256" key="1">
    <source>
        <dbReference type="SAM" id="MobiDB-lite"/>
    </source>
</evidence>
<evidence type="ECO:0000313" key="3">
    <source>
        <dbReference type="Proteomes" id="UP001165293"/>
    </source>
</evidence>
<organism evidence="2 3">
    <name type="scientific">Noviluteimonas lactosilytica</name>
    <dbReference type="NCBI Taxonomy" id="2888523"/>
    <lineage>
        <taxon>Bacteria</taxon>
        <taxon>Pseudomonadati</taxon>
        <taxon>Pseudomonadota</taxon>
        <taxon>Gammaproteobacteria</taxon>
        <taxon>Lysobacterales</taxon>
        <taxon>Lysobacteraceae</taxon>
        <taxon>Noviluteimonas</taxon>
    </lineage>
</organism>
<evidence type="ECO:0000313" key="2">
    <source>
        <dbReference type="EMBL" id="MCC8364455.1"/>
    </source>
</evidence>
<dbReference type="Proteomes" id="UP001165293">
    <property type="component" value="Unassembled WGS sequence"/>
</dbReference>
<name>A0ABS8JLV2_9GAMM</name>
<keyword evidence="3" id="KW-1185">Reference proteome</keyword>
<feature type="compositionally biased region" description="Polar residues" evidence="1">
    <location>
        <begin position="190"/>
        <end position="199"/>
    </location>
</feature>
<feature type="compositionally biased region" description="Low complexity" evidence="1">
    <location>
        <begin position="155"/>
        <end position="173"/>
    </location>
</feature>
<protein>
    <submittedName>
        <fullName evidence="2">Uncharacterized protein</fullName>
    </submittedName>
</protein>
<sequence length="199" mass="20066">MAALVARCAHAQEVPAGTPIEIEIRDALGSAQSQRGDKFAIAVHAPVYVGEQLVIPAGTPGVGEVVHAERARGGGKPGELILAARWLELDGRRIALRGMKLGITGVDKSGKAIGLATIPIVGLFTYVRGGETHVPQGALAGAKIAETFDASTAPSTAIAPSPASIPAPESAPSLVPAPTPAPVQDAAVVPSSNNAVSKE</sequence>
<comment type="caution">
    <text evidence="2">The sequence shown here is derived from an EMBL/GenBank/DDBJ whole genome shotgun (WGS) entry which is preliminary data.</text>
</comment>
<proteinExistence type="predicted"/>
<dbReference type="EMBL" id="JAJGAK010000004">
    <property type="protein sequence ID" value="MCC8364455.1"/>
    <property type="molecule type" value="Genomic_DNA"/>
</dbReference>